<dbReference type="KEGG" id="thel:IG193_05255"/>
<evidence type="ECO:0000256" key="1">
    <source>
        <dbReference type="ARBA" id="ARBA00023015"/>
    </source>
</evidence>
<dbReference type="InterPro" id="IPR036390">
    <property type="entry name" value="WH_DNA-bd_sf"/>
</dbReference>
<dbReference type="SUPFAM" id="SSF46785">
    <property type="entry name" value="Winged helix' DNA-binding domain"/>
    <property type="match status" value="1"/>
</dbReference>
<dbReference type="RefSeq" id="WP_192818162.1">
    <property type="nucleotide sequence ID" value="NZ_CP062310.1"/>
</dbReference>
<evidence type="ECO:0000259" key="4">
    <source>
        <dbReference type="PROSITE" id="PS50987"/>
    </source>
</evidence>
<dbReference type="InterPro" id="IPR001845">
    <property type="entry name" value="HTH_ArsR_DNA-bd_dom"/>
</dbReference>
<name>A0A7L9FEG7_9CREN</name>
<dbReference type="GO" id="GO:0003677">
    <property type="term" value="F:DNA binding"/>
    <property type="evidence" value="ECO:0007669"/>
    <property type="project" value="UniProtKB-KW"/>
</dbReference>
<sequence>MSKHSRRAREIGGILEVLSNPVRVEILRLLMESPKRYSEIAERVGVSQAGLAHHIKKLESKGLVEHRGEVYGITQLGKNILAVIDNIEIAAVGDLSVITRWGFSLPLKYYVETFLRLHGVVTSGRCSQQKILGMLADELQAEGYSYGYVLQQFVDSFLHWVLAKNHCIYGKNVQSQFTMESYEAINPHALDVLAESGLLDLLASNLIVFSAGWTSGASALYMPYLSPPLLKLVFRRREAFPELVVNARPDLDSGAEKALSMLFLTDSGMPVTYLVDASDNEDFLQRFLSDMVAHLPHSRSMVVVYGWERIRDEITLLLTRLINNGVPLVFTSSDVFPSLRSLAFPRGEAPTLHLGAVTFPMPIVLSQTSIRDTSEFIGKTVQRLEKIVQYLKKQSTRVARILELENTPPVDYVFQISLAGFEGGIILKTPSLRELFSETNNYKRIVIRKILDEYFATSKIQELVGVKVVDTFYTPSSNLSMLIALRFKQHHLDVNPLSPFSFNSRTRSTQDLLELESGIQTVLGGIASILELRVRGLTAIQLKEIISRMQKAGLKQFTVTIVGLHVCNVCGNIVHAKVSRCPRCYSRELSELSRYGLAYVQRDSLDPWALEEVENRVVAQV</sequence>
<feature type="domain" description="HTH arsR-type" evidence="4">
    <location>
        <begin position="3"/>
        <end position="99"/>
    </location>
</feature>
<dbReference type="InParanoid" id="A0A7L9FEG7"/>
<dbReference type="PANTHER" id="PTHR33154:SF33">
    <property type="entry name" value="TRANSCRIPTIONAL REPRESSOR SDPR"/>
    <property type="match status" value="1"/>
</dbReference>
<accession>A0A7L9FEG7</accession>
<organism evidence="5 6">
    <name type="scientific">Infirmifilum lucidum</name>
    <dbReference type="NCBI Taxonomy" id="2776706"/>
    <lineage>
        <taxon>Archaea</taxon>
        <taxon>Thermoproteota</taxon>
        <taxon>Thermoprotei</taxon>
        <taxon>Thermofilales</taxon>
        <taxon>Thermofilaceae</taxon>
        <taxon>Infirmifilum</taxon>
    </lineage>
</organism>
<dbReference type="GO" id="GO:0003700">
    <property type="term" value="F:DNA-binding transcription factor activity"/>
    <property type="evidence" value="ECO:0007669"/>
    <property type="project" value="InterPro"/>
</dbReference>
<dbReference type="InterPro" id="IPR036388">
    <property type="entry name" value="WH-like_DNA-bd_sf"/>
</dbReference>
<reference evidence="5 6" key="1">
    <citation type="submission" date="2020-10" db="EMBL/GenBank/DDBJ databases">
        <title>Thermofilum lucidum 3507LT sp. nov. a novel member of Thermofilaceae family isolated from Chile hot spring, and proposal of description order Thermofilales.</title>
        <authorList>
            <person name="Zayulina K.S."/>
            <person name="Elcheninov A.G."/>
            <person name="Toshchakov S.V."/>
            <person name="Kublanov I.V."/>
        </authorList>
    </citation>
    <scope>NUCLEOTIDE SEQUENCE [LARGE SCALE GENOMIC DNA]</scope>
    <source>
        <strain evidence="5 6">3507LT</strain>
    </source>
</reference>
<proteinExistence type="predicted"/>
<protein>
    <submittedName>
        <fullName evidence="5">Helix-turn-helix domain-containing protein</fullName>
    </submittedName>
</protein>
<dbReference type="Pfam" id="PF01022">
    <property type="entry name" value="HTH_5"/>
    <property type="match status" value="1"/>
</dbReference>
<evidence type="ECO:0000256" key="2">
    <source>
        <dbReference type="ARBA" id="ARBA00023125"/>
    </source>
</evidence>
<keyword evidence="1" id="KW-0805">Transcription regulation</keyword>
<dbReference type="Gene3D" id="1.10.10.10">
    <property type="entry name" value="Winged helix-like DNA-binding domain superfamily/Winged helix DNA-binding domain"/>
    <property type="match status" value="1"/>
</dbReference>
<dbReference type="PRINTS" id="PR00778">
    <property type="entry name" value="HTHARSR"/>
</dbReference>
<evidence type="ECO:0000256" key="3">
    <source>
        <dbReference type="ARBA" id="ARBA00023163"/>
    </source>
</evidence>
<dbReference type="Proteomes" id="UP000594121">
    <property type="component" value="Chromosome"/>
</dbReference>
<dbReference type="SMART" id="SM00418">
    <property type="entry name" value="HTH_ARSR"/>
    <property type="match status" value="1"/>
</dbReference>
<dbReference type="GeneID" id="59149281"/>
<dbReference type="EMBL" id="CP062310">
    <property type="protein sequence ID" value="QOJ78190.1"/>
    <property type="molecule type" value="Genomic_DNA"/>
</dbReference>
<keyword evidence="3" id="KW-0804">Transcription</keyword>
<dbReference type="CDD" id="cd00090">
    <property type="entry name" value="HTH_ARSR"/>
    <property type="match status" value="1"/>
</dbReference>
<dbReference type="AlphaFoldDB" id="A0A7L9FEG7"/>
<keyword evidence="6" id="KW-1185">Reference proteome</keyword>
<keyword evidence="2" id="KW-0238">DNA-binding</keyword>
<dbReference type="InterPro" id="IPR011991">
    <property type="entry name" value="ArsR-like_HTH"/>
</dbReference>
<dbReference type="PROSITE" id="PS50987">
    <property type="entry name" value="HTH_ARSR_2"/>
    <property type="match status" value="1"/>
</dbReference>
<dbReference type="PANTHER" id="PTHR33154">
    <property type="entry name" value="TRANSCRIPTIONAL REGULATOR, ARSR FAMILY"/>
    <property type="match status" value="1"/>
</dbReference>
<gene>
    <name evidence="5" type="ORF">IG193_05255</name>
</gene>
<evidence type="ECO:0000313" key="6">
    <source>
        <dbReference type="Proteomes" id="UP000594121"/>
    </source>
</evidence>
<evidence type="ECO:0000313" key="5">
    <source>
        <dbReference type="EMBL" id="QOJ78190.1"/>
    </source>
</evidence>
<dbReference type="InterPro" id="IPR051081">
    <property type="entry name" value="HTH_MetalResp_TranReg"/>
</dbReference>